<gene>
    <name evidence="2" type="ORF">CVT25_006581</name>
</gene>
<dbReference type="PANTHER" id="PTHR42673">
    <property type="entry name" value="MALEYLACETOACETATE ISOMERASE"/>
    <property type="match status" value="1"/>
</dbReference>
<dbReference type="GO" id="GO:0016034">
    <property type="term" value="F:maleylacetoacetate isomerase activity"/>
    <property type="evidence" value="ECO:0007669"/>
    <property type="project" value="TreeGrafter"/>
</dbReference>
<evidence type="ECO:0000313" key="2">
    <source>
        <dbReference type="EMBL" id="PPQ85501.1"/>
    </source>
</evidence>
<dbReference type="InterPro" id="IPR036282">
    <property type="entry name" value="Glutathione-S-Trfase_C_sf"/>
</dbReference>
<reference evidence="2 3" key="1">
    <citation type="journal article" date="2018" name="Evol. Lett.">
        <title>Horizontal gene cluster transfer increased hallucinogenic mushroom diversity.</title>
        <authorList>
            <person name="Reynolds H.T."/>
            <person name="Vijayakumar V."/>
            <person name="Gluck-Thaler E."/>
            <person name="Korotkin H.B."/>
            <person name="Matheny P.B."/>
            <person name="Slot J.C."/>
        </authorList>
    </citation>
    <scope>NUCLEOTIDE SEQUENCE [LARGE SCALE GENOMIC DNA]</scope>
    <source>
        <strain evidence="2 3">2631</strain>
    </source>
</reference>
<keyword evidence="3" id="KW-1185">Reference proteome</keyword>
<dbReference type="PANTHER" id="PTHR42673:SF4">
    <property type="entry name" value="MALEYLACETOACETATE ISOMERASE"/>
    <property type="match status" value="1"/>
</dbReference>
<dbReference type="CDD" id="cd03038">
    <property type="entry name" value="GST_N_etherase_LigE"/>
    <property type="match status" value="1"/>
</dbReference>
<protein>
    <recommendedName>
        <fullName evidence="1">GST N-terminal domain-containing protein</fullName>
    </recommendedName>
</protein>
<organism evidence="2 3">
    <name type="scientific">Psilocybe cyanescens</name>
    <dbReference type="NCBI Taxonomy" id="93625"/>
    <lineage>
        <taxon>Eukaryota</taxon>
        <taxon>Fungi</taxon>
        <taxon>Dikarya</taxon>
        <taxon>Basidiomycota</taxon>
        <taxon>Agaricomycotina</taxon>
        <taxon>Agaricomycetes</taxon>
        <taxon>Agaricomycetidae</taxon>
        <taxon>Agaricales</taxon>
        <taxon>Agaricineae</taxon>
        <taxon>Strophariaceae</taxon>
        <taxon>Psilocybe</taxon>
    </lineage>
</organism>
<proteinExistence type="predicted"/>
<dbReference type="STRING" id="93625.A0A409X411"/>
<evidence type="ECO:0000259" key="1">
    <source>
        <dbReference type="PROSITE" id="PS50404"/>
    </source>
</evidence>
<dbReference type="GO" id="GO:0006559">
    <property type="term" value="P:L-phenylalanine catabolic process"/>
    <property type="evidence" value="ECO:0007669"/>
    <property type="project" value="TreeGrafter"/>
</dbReference>
<sequence length="431" mass="48462">MKACIAYDRQVDSTLVHSNNHNPRQSAFLIFVSSALTPSFKPMTIIPYDIPPSLPGHTWSPNTFKTSIYIADSFTIAEHLDKTYPDTPPIFPRNAVGLHRVFTQATFAQNIELLWDFILPPSCLMLNPPAASILSNSGFHSEVSSLLPTSCHLLDEVDIHSESSVETQVVHYMTIIFYDIPSTLSGNAWSPNTFKTRYTLNFKGIPYTTEWVEYPDIEPVCKKLGIKPTTKNPDGSDSYTLPAIHDPSTGVYIADSILIAEYLDKTYPDTPTVLPRSTLALHHAFDEALDAALDPLWEFILPDTCLALNPRSLEYFSRTREQAFGKSLEDLRPKGDYATKRWGELQASIGKVDTWYSKTDDLGPFFMGNEASWGDIVVASYLIWLRIVWGQDSQQWKDIAGWHVGRWARLLQDLEKYAIIDAGAIQKHISG</sequence>
<comment type="caution">
    <text evidence="2">The sequence shown here is derived from an EMBL/GenBank/DDBJ whole genome shotgun (WGS) entry which is preliminary data.</text>
</comment>
<dbReference type="Pfam" id="PF22041">
    <property type="entry name" value="GST_C_7"/>
    <property type="match status" value="1"/>
</dbReference>
<dbReference type="InterPro" id="IPR054416">
    <property type="entry name" value="GST_UstS-like_C"/>
</dbReference>
<name>A0A409X411_PSICY</name>
<evidence type="ECO:0000313" key="3">
    <source>
        <dbReference type="Proteomes" id="UP000283269"/>
    </source>
</evidence>
<dbReference type="PROSITE" id="PS50404">
    <property type="entry name" value="GST_NTER"/>
    <property type="match status" value="1"/>
</dbReference>
<accession>A0A409X411</accession>
<dbReference type="Pfam" id="PF13409">
    <property type="entry name" value="GST_N_2"/>
    <property type="match status" value="1"/>
</dbReference>
<dbReference type="OrthoDB" id="4951845at2759"/>
<dbReference type="InterPro" id="IPR036249">
    <property type="entry name" value="Thioredoxin-like_sf"/>
</dbReference>
<dbReference type="SUPFAM" id="SSF52833">
    <property type="entry name" value="Thioredoxin-like"/>
    <property type="match status" value="1"/>
</dbReference>
<dbReference type="SUPFAM" id="SSF47616">
    <property type="entry name" value="GST C-terminal domain-like"/>
    <property type="match status" value="1"/>
</dbReference>
<feature type="domain" description="GST N-terminal" evidence="1">
    <location>
        <begin position="180"/>
        <end position="271"/>
    </location>
</feature>
<dbReference type="Proteomes" id="UP000283269">
    <property type="component" value="Unassembled WGS sequence"/>
</dbReference>
<dbReference type="Gene3D" id="1.20.1050.10">
    <property type="match status" value="1"/>
</dbReference>
<dbReference type="InParanoid" id="A0A409X411"/>
<dbReference type="EMBL" id="NHYD01002702">
    <property type="protein sequence ID" value="PPQ85501.1"/>
    <property type="molecule type" value="Genomic_DNA"/>
</dbReference>
<dbReference type="AlphaFoldDB" id="A0A409X411"/>
<dbReference type="InterPro" id="IPR004045">
    <property type="entry name" value="Glutathione_S-Trfase_N"/>
</dbReference>
<dbReference type="GO" id="GO:0006749">
    <property type="term" value="P:glutathione metabolic process"/>
    <property type="evidence" value="ECO:0007669"/>
    <property type="project" value="TreeGrafter"/>
</dbReference>
<dbReference type="Gene3D" id="3.40.30.10">
    <property type="entry name" value="Glutaredoxin"/>
    <property type="match status" value="1"/>
</dbReference>
<dbReference type="GO" id="GO:0004364">
    <property type="term" value="F:glutathione transferase activity"/>
    <property type="evidence" value="ECO:0007669"/>
    <property type="project" value="TreeGrafter"/>
</dbReference>